<dbReference type="Pfam" id="PF13181">
    <property type="entry name" value="TPR_8"/>
    <property type="match status" value="1"/>
</dbReference>
<dbReference type="SUPFAM" id="SSF48452">
    <property type="entry name" value="TPR-like"/>
    <property type="match status" value="1"/>
</dbReference>
<gene>
    <name evidence="1" type="ORF">GJV76_03795</name>
</gene>
<dbReference type="InterPro" id="IPR011990">
    <property type="entry name" value="TPR-like_helical_dom_sf"/>
</dbReference>
<accession>A0A6I3LL73</accession>
<sequence>MSINCLKFVEESWKLKQATADKLIETGKKEEALYSYIEAFTRAELMQTNYWKCLLSNIPIYSYYIESCIRISQLSYDLKDYSNSKKYYRKAIELIEFYEKNIDSISKEPTNFGRLKTILATIKLQCNFE</sequence>
<dbReference type="OrthoDB" id="707450at2"/>
<evidence type="ECO:0008006" key="3">
    <source>
        <dbReference type="Google" id="ProtNLM"/>
    </source>
</evidence>
<dbReference type="EMBL" id="WMJX01000005">
    <property type="protein sequence ID" value="MTG97261.1"/>
    <property type="molecule type" value="Genomic_DNA"/>
</dbReference>
<organism evidence="1 2">
    <name type="scientific">Myroides albus</name>
    <dbReference type="NCBI Taxonomy" id="2562892"/>
    <lineage>
        <taxon>Bacteria</taxon>
        <taxon>Pseudomonadati</taxon>
        <taxon>Bacteroidota</taxon>
        <taxon>Flavobacteriia</taxon>
        <taxon>Flavobacteriales</taxon>
        <taxon>Flavobacteriaceae</taxon>
        <taxon>Myroides</taxon>
    </lineage>
</organism>
<dbReference type="RefSeq" id="WP_155091313.1">
    <property type="nucleotide sequence ID" value="NZ_CP102754.1"/>
</dbReference>
<dbReference type="InterPro" id="IPR019734">
    <property type="entry name" value="TPR_rpt"/>
</dbReference>
<name>A0A6I3LL73_9FLAO</name>
<evidence type="ECO:0000313" key="2">
    <source>
        <dbReference type="Proteomes" id="UP000438760"/>
    </source>
</evidence>
<dbReference type="AlphaFoldDB" id="A0A6I3LL73"/>
<protein>
    <recommendedName>
        <fullName evidence="3">Tetratricopeptide repeat protein</fullName>
    </recommendedName>
</protein>
<reference evidence="1 2" key="1">
    <citation type="submission" date="2019-11" db="EMBL/GenBank/DDBJ databases">
        <title>Genome of Strain BIT-d1.</title>
        <authorList>
            <person name="Yang Y."/>
        </authorList>
    </citation>
    <scope>NUCLEOTIDE SEQUENCE [LARGE SCALE GENOMIC DNA]</scope>
    <source>
        <strain evidence="1 2">BIT-d1</strain>
    </source>
</reference>
<dbReference type="Proteomes" id="UP000438760">
    <property type="component" value="Unassembled WGS sequence"/>
</dbReference>
<evidence type="ECO:0000313" key="1">
    <source>
        <dbReference type="EMBL" id="MTG97261.1"/>
    </source>
</evidence>
<comment type="caution">
    <text evidence="1">The sequence shown here is derived from an EMBL/GenBank/DDBJ whole genome shotgun (WGS) entry which is preliminary data.</text>
</comment>
<proteinExistence type="predicted"/>
<keyword evidence="2" id="KW-1185">Reference proteome</keyword>